<dbReference type="Gene3D" id="3.40.50.1860">
    <property type="match status" value="2"/>
</dbReference>
<evidence type="ECO:0000256" key="7">
    <source>
        <dbReference type="HAMAP-Rule" id="MF_00258"/>
    </source>
</evidence>
<dbReference type="InterPro" id="IPR004391">
    <property type="entry name" value="Glu_race"/>
</dbReference>
<keyword evidence="4 7" id="KW-0573">Peptidoglycan synthesis</keyword>
<organism evidence="8 9">
    <name type="scientific">Arachidicoccus rhizosphaerae</name>
    <dbReference type="NCBI Taxonomy" id="551991"/>
    <lineage>
        <taxon>Bacteria</taxon>
        <taxon>Pseudomonadati</taxon>
        <taxon>Bacteroidota</taxon>
        <taxon>Chitinophagia</taxon>
        <taxon>Chitinophagales</taxon>
        <taxon>Chitinophagaceae</taxon>
        <taxon>Arachidicoccus</taxon>
    </lineage>
</organism>
<dbReference type="PROSITE" id="PS00924">
    <property type="entry name" value="ASP_GLU_RACEMASE_2"/>
    <property type="match status" value="1"/>
</dbReference>
<evidence type="ECO:0000256" key="4">
    <source>
        <dbReference type="ARBA" id="ARBA00022984"/>
    </source>
</evidence>
<evidence type="ECO:0000256" key="1">
    <source>
        <dbReference type="ARBA" id="ARBA00001602"/>
    </source>
</evidence>
<comment type="pathway">
    <text evidence="7">Cell wall biogenesis; peptidoglycan biosynthesis.</text>
</comment>
<dbReference type="EMBL" id="FNQY01000011">
    <property type="protein sequence ID" value="SEA24120.1"/>
    <property type="molecule type" value="Genomic_DNA"/>
</dbReference>
<comment type="function">
    <text evidence="7">Provides the (R)-glutamate required for cell wall biosynthesis.</text>
</comment>
<keyword evidence="6 7" id="KW-0961">Cell wall biogenesis/degradation</keyword>
<comment type="similarity">
    <text evidence="7">Belongs to the aspartate/glutamate racemases family.</text>
</comment>
<dbReference type="GO" id="GO:0008360">
    <property type="term" value="P:regulation of cell shape"/>
    <property type="evidence" value="ECO:0007669"/>
    <property type="project" value="UniProtKB-KW"/>
</dbReference>
<dbReference type="PANTHER" id="PTHR21198:SF2">
    <property type="entry name" value="GLUTAMATE RACEMASE"/>
    <property type="match status" value="1"/>
</dbReference>
<dbReference type="HAMAP" id="MF_00258">
    <property type="entry name" value="Glu_racemase"/>
    <property type="match status" value="1"/>
</dbReference>
<gene>
    <name evidence="7" type="primary">murI</name>
    <name evidence="8" type="ORF">SAMN05192529_11178</name>
</gene>
<comment type="catalytic activity">
    <reaction evidence="1 7">
        <text>L-glutamate = D-glutamate</text>
        <dbReference type="Rhea" id="RHEA:12813"/>
        <dbReference type="ChEBI" id="CHEBI:29985"/>
        <dbReference type="ChEBI" id="CHEBI:29986"/>
        <dbReference type="EC" id="5.1.1.3"/>
    </reaction>
</comment>
<evidence type="ECO:0000256" key="3">
    <source>
        <dbReference type="ARBA" id="ARBA00022960"/>
    </source>
</evidence>
<sequence>MQTSCPIGIFDSGYGGLTILSQIRAVLPDYDYIYLGDNARAPYGSRSFETIYEYTLEAVKWFFKQGCPLVILACNTASAKALRTIQQNDLPGLAPDNRVLGIVRPTSEVIGHMSEAGNIGILATQGTVESGSYILEIQKFFPTVKVQQQACPIWVPLVEYGEQDSPGTDYFIKKYIDLLLKKDDKIDSVLLACTHYPLLEKKIKEYMPVDIRVISQGKIVAASLADYLKRHPEIEQRITQGQSVSFYTTEKAETFNHHAKRFFGAELSATQVHKL</sequence>
<dbReference type="SUPFAM" id="SSF53681">
    <property type="entry name" value="Aspartate/glutamate racemase"/>
    <property type="match status" value="2"/>
</dbReference>
<dbReference type="PANTHER" id="PTHR21198">
    <property type="entry name" value="GLUTAMATE RACEMASE"/>
    <property type="match status" value="1"/>
</dbReference>
<feature type="binding site" evidence="7">
    <location>
        <begin position="194"/>
        <end position="195"/>
    </location>
    <ligand>
        <name>substrate</name>
    </ligand>
</feature>
<dbReference type="InterPro" id="IPR001920">
    <property type="entry name" value="Asp/Glu_race"/>
</dbReference>
<dbReference type="AlphaFoldDB" id="A0A1H3ZKC8"/>
<proteinExistence type="inferred from homology"/>
<feature type="active site" description="Proton donor/acceptor" evidence="7">
    <location>
        <position position="74"/>
    </location>
</feature>
<keyword evidence="9" id="KW-1185">Reference proteome</keyword>
<dbReference type="EC" id="5.1.1.3" evidence="2 7"/>
<keyword evidence="3 7" id="KW-0133">Cell shape</keyword>
<dbReference type="InterPro" id="IPR033134">
    <property type="entry name" value="Asp/Glu_racemase_AS_2"/>
</dbReference>
<dbReference type="InterPro" id="IPR015942">
    <property type="entry name" value="Asp/Glu/hydantoin_racemase"/>
</dbReference>
<dbReference type="GO" id="GO:0008881">
    <property type="term" value="F:glutamate racemase activity"/>
    <property type="evidence" value="ECO:0007669"/>
    <property type="project" value="UniProtKB-UniRule"/>
</dbReference>
<dbReference type="GO" id="GO:0009252">
    <property type="term" value="P:peptidoglycan biosynthetic process"/>
    <property type="evidence" value="ECO:0007669"/>
    <property type="project" value="UniProtKB-UniRule"/>
</dbReference>
<dbReference type="OrthoDB" id="9801055at2"/>
<evidence type="ECO:0000313" key="9">
    <source>
        <dbReference type="Proteomes" id="UP000199041"/>
    </source>
</evidence>
<dbReference type="RefSeq" id="WP_091397985.1">
    <property type="nucleotide sequence ID" value="NZ_FNQY01000011.1"/>
</dbReference>
<evidence type="ECO:0000256" key="2">
    <source>
        <dbReference type="ARBA" id="ARBA00013090"/>
    </source>
</evidence>
<evidence type="ECO:0000313" key="8">
    <source>
        <dbReference type="EMBL" id="SEA24120.1"/>
    </source>
</evidence>
<dbReference type="GO" id="GO:0071555">
    <property type="term" value="P:cell wall organization"/>
    <property type="evidence" value="ECO:0007669"/>
    <property type="project" value="UniProtKB-KW"/>
</dbReference>
<feature type="binding site" evidence="7">
    <location>
        <begin position="75"/>
        <end position="76"/>
    </location>
    <ligand>
        <name>substrate</name>
    </ligand>
</feature>
<feature type="binding site" evidence="7">
    <location>
        <begin position="43"/>
        <end position="44"/>
    </location>
    <ligand>
        <name>substrate</name>
    </ligand>
</feature>
<reference evidence="8 9" key="1">
    <citation type="submission" date="2016-10" db="EMBL/GenBank/DDBJ databases">
        <authorList>
            <person name="de Groot N.N."/>
        </authorList>
    </citation>
    <scope>NUCLEOTIDE SEQUENCE [LARGE SCALE GENOMIC DNA]</scope>
    <source>
        <strain evidence="8 9">Vu-144</strain>
    </source>
</reference>
<dbReference type="STRING" id="551991.SAMN05192529_11178"/>
<keyword evidence="5 7" id="KW-0413">Isomerase</keyword>
<protein>
    <recommendedName>
        <fullName evidence="2 7">Glutamate racemase</fullName>
        <ecNumber evidence="2 7">5.1.1.3</ecNumber>
    </recommendedName>
</protein>
<dbReference type="InterPro" id="IPR018187">
    <property type="entry name" value="Asp/Glu_racemase_AS_1"/>
</dbReference>
<dbReference type="FunFam" id="3.40.50.1860:FF:000001">
    <property type="entry name" value="Glutamate racemase"/>
    <property type="match status" value="1"/>
</dbReference>
<accession>A0A1H3ZKC8</accession>
<evidence type="ECO:0000256" key="6">
    <source>
        <dbReference type="ARBA" id="ARBA00023316"/>
    </source>
</evidence>
<feature type="active site" description="Proton donor/acceptor" evidence="7">
    <location>
        <position position="193"/>
    </location>
</feature>
<evidence type="ECO:0000256" key="5">
    <source>
        <dbReference type="ARBA" id="ARBA00023235"/>
    </source>
</evidence>
<dbReference type="Proteomes" id="UP000199041">
    <property type="component" value="Unassembled WGS sequence"/>
</dbReference>
<dbReference type="PROSITE" id="PS00923">
    <property type="entry name" value="ASP_GLU_RACEMASE_1"/>
    <property type="match status" value="1"/>
</dbReference>
<dbReference type="UniPathway" id="UPA00219"/>
<dbReference type="NCBIfam" id="TIGR00067">
    <property type="entry name" value="glut_race"/>
    <property type="match status" value="1"/>
</dbReference>
<dbReference type="Pfam" id="PF01177">
    <property type="entry name" value="Asp_Glu_race"/>
    <property type="match status" value="1"/>
</dbReference>
<name>A0A1H3ZKC8_9BACT</name>
<feature type="binding site" evidence="7">
    <location>
        <begin position="11"/>
        <end position="12"/>
    </location>
    <ligand>
        <name>substrate</name>
    </ligand>
</feature>